<evidence type="ECO:0000256" key="3">
    <source>
        <dbReference type="ARBA" id="ARBA00022989"/>
    </source>
</evidence>
<evidence type="ECO:0000259" key="6">
    <source>
        <dbReference type="Pfam" id="PF07291"/>
    </source>
</evidence>
<keyword evidence="4 5" id="KW-0472">Membrane</keyword>
<evidence type="ECO:0000256" key="1">
    <source>
        <dbReference type="ARBA" id="ARBA00004141"/>
    </source>
</evidence>
<feature type="domain" description="Methylamine utilisation protein MauE" evidence="6">
    <location>
        <begin position="5"/>
        <end position="91"/>
    </location>
</feature>
<accession>A0ABU7VWQ0</accession>
<keyword evidence="2 5" id="KW-0812">Transmembrane</keyword>
<comment type="subcellular location">
    <subcellularLocation>
        <location evidence="1">Membrane</location>
        <topology evidence="1">Multi-pass membrane protein</topology>
    </subcellularLocation>
</comment>
<feature type="transmembrane region" description="Helical" evidence="5">
    <location>
        <begin position="110"/>
        <end position="129"/>
    </location>
</feature>
<sequence length="170" mass="19059">MDWVVFIQLFVSVLFLVSAASKLSKPSSFMNTLRQLRIPPFRARRAAVIIPLAELAACGLLLFPATLVYGAAFGLLLLSSYVWAVWRAKGRMVSYEWFGGLLSEKFGSGLYIRHAVLFGMMIYLLAAPAFHAPKLASFTEISSMVLSSLGIMILYALVLTLWQYHKLYRE</sequence>
<evidence type="ECO:0000256" key="5">
    <source>
        <dbReference type="SAM" id="Phobius"/>
    </source>
</evidence>
<reference evidence="7 8" key="1">
    <citation type="submission" date="2024-02" db="EMBL/GenBank/DDBJ databases">
        <title>A nitrogen-fixing paenibacillus bacterium.</title>
        <authorList>
            <person name="Zhang W.L."/>
            <person name="Chen S.F."/>
        </authorList>
    </citation>
    <scope>NUCLEOTIDE SEQUENCE [LARGE SCALE GENOMIC DNA]</scope>
    <source>
        <strain evidence="7 8">M1</strain>
    </source>
</reference>
<feature type="transmembrane region" description="Helical" evidence="5">
    <location>
        <begin position="45"/>
        <end position="63"/>
    </location>
</feature>
<feature type="transmembrane region" description="Helical" evidence="5">
    <location>
        <begin position="6"/>
        <end position="24"/>
    </location>
</feature>
<dbReference type="EMBL" id="JAZHPZ010000013">
    <property type="protein sequence ID" value="MEF2968196.1"/>
    <property type="molecule type" value="Genomic_DNA"/>
</dbReference>
<evidence type="ECO:0000313" key="8">
    <source>
        <dbReference type="Proteomes" id="UP001306950"/>
    </source>
</evidence>
<gene>
    <name evidence="7" type="ORF">V3851_20400</name>
</gene>
<proteinExistence type="predicted"/>
<comment type="caution">
    <text evidence="7">The sequence shown here is derived from an EMBL/GenBank/DDBJ whole genome shotgun (WGS) entry which is preliminary data.</text>
</comment>
<evidence type="ECO:0000313" key="7">
    <source>
        <dbReference type="EMBL" id="MEF2968196.1"/>
    </source>
</evidence>
<dbReference type="InterPro" id="IPR009908">
    <property type="entry name" value="Methylamine_util_MauE"/>
</dbReference>
<organism evidence="7 8">
    <name type="scientific">Paenibacillus haidiansis</name>
    <dbReference type="NCBI Taxonomy" id="1574488"/>
    <lineage>
        <taxon>Bacteria</taxon>
        <taxon>Bacillati</taxon>
        <taxon>Bacillota</taxon>
        <taxon>Bacilli</taxon>
        <taxon>Bacillales</taxon>
        <taxon>Paenibacillaceae</taxon>
        <taxon>Paenibacillus</taxon>
    </lineage>
</organism>
<dbReference type="Proteomes" id="UP001306950">
    <property type="component" value="Unassembled WGS sequence"/>
</dbReference>
<feature type="transmembrane region" description="Helical" evidence="5">
    <location>
        <begin position="141"/>
        <end position="162"/>
    </location>
</feature>
<name>A0ABU7VWQ0_9BACL</name>
<dbReference type="RefSeq" id="WP_331848408.1">
    <property type="nucleotide sequence ID" value="NZ_JAZHPZ010000013.1"/>
</dbReference>
<feature type="transmembrane region" description="Helical" evidence="5">
    <location>
        <begin position="69"/>
        <end position="89"/>
    </location>
</feature>
<keyword evidence="3 5" id="KW-1133">Transmembrane helix</keyword>
<dbReference type="Pfam" id="PF07291">
    <property type="entry name" value="MauE"/>
    <property type="match status" value="1"/>
</dbReference>
<keyword evidence="8" id="KW-1185">Reference proteome</keyword>
<evidence type="ECO:0000256" key="4">
    <source>
        <dbReference type="ARBA" id="ARBA00023136"/>
    </source>
</evidence>
<protein>
    <submittedName>
        <fullName evidence="7">MauE/DoxX family redox-associated membrane protein</fullName>
    </submittedName>
</protein>
<evidence type="ECO:0000256" key="2">
    <source>
        <dbReference type="ARBA" id="ARBA00022692"/>
    </source>
</evidence>